<dbReference type="KEGG" id="gog:C1280_06050"/>
<gene>
    <name evidence="2" type="ORF">C1280_06050</name>
</gene>
<sequence length="105" mass="11887">MTGWGSLATPVGDSSRILMQLDLKNVLRWISANFYERRYRIKRIVISKQFQPGLPPFACRMRKAPEPRLDSATNSASSCEQGRKSPEVSPPQVELRQPIVTTVGW</sequence>
<feature type="region of interest" description="Disordered" evidence="1">
    <location>
        <begin position="61"/>
        <end position="105"/>
    </location>
</feature>
<evidence type="ECO:0000313" key="2">
    <source>
        <dbReference type="EMBL" id="AWM36628.1"/>
    </source>
</evidence>
<reference evidence="2 3" key="1">
    <citation type="submission" date="2018-01" db="EMBL/GenBank/DDBJ databases">
        <title>G. obscuriglobus.</title>
        <authorList>
            <person name="Franke J."/>
            <person name="Blomberg W."/>
            <person name="Selmecki A."/>
        </authorList>
    </citation>
    <scope>NUCLEOTIDE SEQUENCE [LARGE SCALE GENOMIC DNA]</scope>
    <source>
        <strain evidence="2 3">DSM 5831</strain>
    </source>
</reference>
<dbReference type="Proteomes" id="UP000245802">
    <property type="component" value="Chromosome"/>
</dbReference>
<proteinExistence type="predicted"/>
<protein>
    <submittedName>
        <fullName evidence="2">Uncharacterized protein</fullName>
    </submittedName>
</protein>
<evidence type="ECO:0000313" key="3">
    <source>
        <dbReference type="Proteomes" id="UP000245802"/>
    </source>
</evidence>
<evidence type="ECO:0000256" key="1">
    <source>
        <dbReference type="SAM" id="MobiDB-lite"/>
    </source>
</evidence>
<dbReference type="EMBL" id="CP025958">
    <property type="protein sequence ID" value="AWM36628.1"/>
    <property type="molecule type" value="Genomic_DNA"/>
</dbReference>
<feature type="compositionally biased region" description="Polar residues" evidence="1">
    <location>
        <begin position="71"/>
        <end position="80"/>
    </location>
</feature>
<organism evidence="2 3">
    <name type="scientific">Gemmata obscuriglobus</name>
    <dbReference type="NCBI Taxonomy" id="114"/>
    <lineage>
        <taxon>Bacteria</taxon>
        <taxon>Pseudomonadati</taxon>
        <taxon>Planctomycetota</taxon>
        <taxon>Planctomycetia</taxon>
        <taxon>Gemmatales</taxon>
        <taxon>Gemmataceae</taxon>
        <taxon>Gemmata</taxon>
    </lineage>
</organism>
<keyword evidence="3" id="KW-1185">Reference proteome</keyword>
<dbReference type="AlphaFoldDB" id="A0A2Z3GTN3"/>
<name>A0A2Z3GTN3_9BACT</name>
<accession>A0A2Z3GTN3</accession>